<gene>
    <name evidence="1" type="ORF">D9Q81_05645</name>
</gene>
<dbReference type="AlphaFoldDB" id="A0A3R9RIE3"/>
<evidence type="ECO:0008006" key="3">
    <source>
        <dbReference type="Google" id="ProtNLM"/>
    </source>
</evidence>
<evidence type="ECO:0000313" key="2">
    <source>
        <dbReference type="Proteomes" id="UP000278149"/>
    </source>
</evidence>
<dbReference type="EMBL" id="RCOR01000027">
    <property type="protein sequence ID" value="RSN68603.1"/>
    <property type="molecule type" value="Genomic_DNA"/>
</dbReference>
<protein>
    <recommendedName>
        <fullName evidence="3">DUF4065 domain-containing protein</fullName>
    </recommendedName>
</protein>
<evidence type="ECO:0000313" key="1">
    <source>
        <dbReference type="EMBL" id="RSN68603.1"/>
    </source>
</evidence>
<name>A0A3R9RIE3_9CREN</name>
<sequence>MLSSTLNPVRRAEILSSFVKFLSEAGFRFDLEDFDSRLKLQKYVFLARKFGLDLGYKFSMYIRGPYSPDLAQDYYNLPERGADILDSFDRKGFLELVRGKDGAWLEVAATILMIYEDTSDLSWAIERTSELKPWISKERIEEIVRDLDNAGLI</sequence>
<proteinExistence type="predicted"/>
<dbReference type="Proteomes" id="UP000278149">
    <property type="component" value="Unassembled WGS sequence"/>
</dbReference>
<reference evidence="1 2" key="1">
    <citation type="submission" date="2018-10" db="EMBL/GenBank/DDBJ databases">
        <title>Co-occurring genomic capacity for anaerobic methane metabolism and dissimilatory sulfite reduction discovered in the Korarchaeota.</title>
        <authorList>
            <person name="Mckay L.J."/>
            <person name="Dlakic M."/>
            <person name="Fields M.W."/>
            <person name="Delmont T.O."/>
            <person name="Eren A.M."/>
            <person name="Jay Z.J."/>
            <person name="Klingelsmith K.B."/>
            <person name="Rusch D.B."/>
            <person name="Inskeep W.P."/>
        </authorList>
    </citation>
    <scope>NUCLEOTIDE SEQUENCE [LARGE SCALE GENOMIC DNA]</scope>
    <source>
        <strain evidence="1 2">WS</strain>
    </source>
</reference>
<dbReference type="RefSeq" id="WP_125671482.1">
    <property type="nucleotide sequence ID" value="NZ_RCOR01000027.1"/>
</dbReference>
<organism evidence="1 2">
    <name type="scientific">Candidatus Korarchaeum cryptofilum</name>
    <dbReference type="NCBI Taxonomy" id="498846"/>
    <lineage>
        <taxon>Archaea</taxon>
        <taxon>Thermoproteota</taxon>
        <taxon>Candidatus Korarchaeia</taxon>
        <taxon>Candidatus Korarchaeales</taxon>
        <taxon>Candidatus Korarchaeaceae</taxon>
        <taxon>Candidatus Korarchaeum</taxon>
    </lineage>
</organism>
<accession>A0A3R9RIE3</accession>
<comment type="caution">
    <text evidence="1">The sequence shown here is derived from an EMBL/GenBank/DDBJ whole genome shotgun (WGS) entry which is preliminary data.</text>
</comment>